<feature type="binding site" evidence="9">
    <location>
        <position position="19"/>
    </location>
    <ligand>
        <name>NADPH</name>
        <dbReference type="ChEBI" id="CHEBI:57783"/>
    </ligand>
</feature>
<gene>
    <name evidence="9 13" type="primary">dxr</name>
    <name evidence="13" type="ORF">H1P_600005</name>
</gene>
<dbReference type="GO" id="GO:0070402">
    <property type="term" value="F:NADPH binding"/>
    <property type="evidence" value="ECO:0007669"/>
    <property type="project" value="InterPro"/>
</dbReference>
<dbReference type="InterPro" id="IPR013644">
    <property type="entry name" value="DXP_reductoisomerase_C"/>
</dbReference>
<dbReference type="NCBIfam" id="NF009114">
    <property type="entry name" value="PRK12464.1"/>
    <property type="match status" value="1"/>
</dbReference>
<keyword evidence="7 9" id="KW-0414">Isoprene biosynthesis</keyword>
<feature type="domain" description="1-deoxy-D-xylulose 5-phosphate reductoisomerase C-terminal" evidence="11">
    <location>
        <begin position="152"/>
        <end position="235"/>
    </location>
</feature>
<evidence type="ECO:0000256" key="6">
    <source>
        <dbReference type="ARBA" id="ARBA00023211"/>
    </source>
</evidence>
<dbReference type="InterPro" id="IPR036169">
    <property type="entry name" value="DXPR_C_sf"/>
</dbReference>
<dbReference type="InterPro" id="IPR036291">
    <property type="entry name" value="NAD(P)-bd_dom_sf"/>
</dbReference>
<evidence type="ECO:0000256" key="5">
    <source>
        <dbReference type="ARBA" id="ARBA00023002"/>
    </source>
</evidence>
<dbReference type="SUPFAM" id="SSF69055">
    <property type="entry name" value="1-deoxy-D-xylulose-5-phosphate reductoisomerase, C-terminal domain"/>
    <property type="match status" value="1"/>
</dbReference>
<evidence type="ECO:0000256" key="3">
    <source>
        <dbReference type="ARBA" id="ARBA00022723"/>
    </source>
</evidence>
<keyword evidence="13" id="KW-0413">Isomerase</keyword>
<evidence type="ECO:0000256" key="1">
    <source>
        <dbReference type="ARBA" id="ARBA00005094"/>
    </source>
</evidence>
<feature type="domain" description="1-deoxy-D-xylulose 5-phosphate reductoisomerase N-terminal" evidence="10">
    <location>
        <begin position="10"/>
        <end position="137"/>
    </location>
</feature>
<reference evidence="13 14" key="1">
    <citation type="submission" date="2019-01" db="EMBL/GenBank/DDBJ databases">
        <authorList>
            <person name="Brito A."/>
        </authorList>
    </citation>
    <scope>NUCLEOTIDE SEQUENCE [LARGE SCALE GENOMIC DNA]</scope>
    <source>
        <strain evidence="13">1</strain>
    </source>
</reference>
<feature type="binding site" evidence="9">
    <location>
        <position position="182"/>
    </location>
    <ligand>
        <name>1-deoxy-D-xylulose 5-phosphate</name>
        <dbReference type="ChEBI" id="CHEBI:57792"/>
    </ligand>
</feature>
<feature type="binding site" evidence="9">
    <location>
        <position position="205"/>
    </location>
    <ligand>
        <name>1-deoxy-D-xylulose 5-phosphate</name>
        <dbReference type="ChEBI" id="CHEBI:57792"/>
    </ligand>
</feature>
<evidence type="ECO:0000259" key="10">
    <source>
        <dbReference type="Pfam" id="PF02670"/>
    </source>
</evidence>
<feature type="binding site" evidence="9">
    <location>
        <position position="42"/>
    </location>
    <ligand>
        <name>NADPH</name>
        <dbReference type="ChEBI" id="CHEBI:57783"/>
    </ligand>
</feature>
<feature type="binding site" evidence="9">
    <location>
        <position position="18"/>
    </location>
    <ligand>
        <name>NADPH</name>
        <dbReference type="ChEBI" id="CHEBI:57783"/>
    </ligand>
</feature>
<dbReference type="Pfam" id="PF08436">
    <property type="entry name" value="DXP_redisom_C"/>
    <property type="match status" value="1"/>
</dbReference>
<dbReference type="AlphaFoldDB" id="A0A563W132"/>
<keyword evidence="3 9" id="KW-0479">Metal-binding</keyword>
<dbReference type="GO" id="GO:0030145">
    <property type="term" value="F:manganese ion binding"/>
    <property type="evidence" value="ECO:0007669"/>
    <property type="project" value="TreeGrafter"/>
</dbReference>
<keyword evidence="9" id="KW-0460">Magnesium</keyword>
<dbReference type="SUPFAM" id="SSF55347">
    <property type="entry name" value="Glyceraldehyde-3-phosphate dehydrogenase-like, C-terminal domain"/>
    <property type="match status" value="1"/>
</dbReference>
<dbReference type="GO" id="GO:0016853">
    <property type="term" value="F:isomerase activity"/>
    <property type="evidence" value="ECO:0007669"/>
    <property type="project" value="UniProtKB-KW"/>
</dbReference>
<feature type="binding site" evidence="9">
    <location>
        <position position="223"/>
    </location>
    <ligand>
        <name>1-deoxy-D-xylulose 5-phosphate</name>
        <dbReference type="ChEBI" id="CHEBI:57792"/>
    </ligand>
</feature>
<dbReference type="InterPro" id="IPR003821">
    <property type="entry name" value="DXP_reductoisomerase"/>
</dbReference>
<dbReference type="InterPro" id="IPR013512">
    <property type="entry name" value="DXP_reductoisomerase_N"/>
</dbReference>
<feature type="binding site" evidence="9">
    <location>
        <position position="158"/>
    </location>
    <ligand>
        <name>Mn(2+)</name>
        <dbReference type="ChEBI" id="CHEBI:29035"/>
    </ligand>
</feature>
<organism evidence="13 14">
    <name type="scientific">Hyella patelloides LEGE 07179</name>
    <dbReference type="NCBI Taxonomy" id="945734"/>
    <lineage>
        <taxon>Bacteria</taxon>
        <taxon>Bacillati</taxon>
        <taxon>Cyanobacteriota</taxon>
        <taxon>Cyanophyceae</taxon>
        <taxon>Pleurocapsales</taxon>
        <taxon>Hyellaceae</taxon>
        <taxon>Hyella</taxon>
    </lineage>
</organism>
<feature type="binding site" evidence="9">
    <location>
        <position position="156"/>
    </location>
    <ligand>
        <name>Mn(2+)</name>
        <dbReference type="ChEBI" id="CHEBI:29035"/>
    </ligand>
</feature>
<evidence type="ECO:0000256" key="4">
    <source>
        <dbReference type="ARBA" id="ARBA00022857"/>
    </source>
</evidence>
<name>A0A563W132_9CYAN</name>
<dbReference type="RefSeq" id="WP_144867046.1">
    <property type="nucleotide sequence ID" value="NZ_LR213819.1"/>
</dbReference>
<comment type="cofactor">
    <cofactor evidence="9">
        <name>Mg(2+)</name>
        <dbReference type="ChEBI" id="CHEBI:18420"/>
    </cofactor>
    <cofactor evidence="9">
        <name>Mn(2+)</name>
        <dbReference type="ChEBI" id="CHEBI:29035"/>
    </cofactor>
</comment>
<dbReference type="Pfam" id="PF02670">
    <property type="entry name" value="DXP_reductoisom"/>
    <property type="match status" value="1"/>
</dbReference>
<dbReference type="GO" id="GO:0030604">
    <property type="term" value="F:1-deoxy-D-xylulose-5-phosphate reductoisomerase activity"/>
    <property type="evidence" value="ECO:0007669"/>
    <property type="project" value="UniProtKB-UniRule"/>
</dbReference>
<dbReference type="Gene3D" id="3.40.50.720">
    <property type="entry name" value="NAD(P)-binding Rossmann-like Domain"/>
    <property type="match status" value="1"/>
</dbReference>
<dbReference type="GO" id="GO:0051484">
    <property type="term" value="P:isopentenyl diphosphate biosynthetic process, methylerythritol 4-phosphate pathway involved in terpenoid biosynthetic process"/>
    <property type="evidence" value="ECO:0007669"/>
    <property type="project" value="TreeGrafter"/>
</dbReference>
<dbReference type="Proteomes" id="UP000320055">
    <property type="component" value="Unassembled WGS sequence"/>
</dbReference>
<dbReference type="UniPathway" id="UPA00056">
    <property type="reaction ID" value="UER00092"/>
</dbReference>
<keyword evidence="5 9" id="KW-0560">Oxidoreductase</keyword>
<dbReference type="Pfam" id="PF13288">
    <property type="entry name" value="DXPR_C"/>
    <property type="match status" value="1"/>
</dbReference>
<evidence type="ECO:0000259" key="12">
    <source>
        <dbReference type="Pfam" id="PF13288"/>
    </source>
</evidence>
<dbReference type="NCBIfam" id="TIGR00243">
    <property type="entry name" value="Dxr"/>
    <property type="match status" value="1"/>
</dbReference>
<evidence type="ECO:0000256" key="2">
    <source>
        <dbReference type="ARBA" id="ARBA00006825"/>
    </source>
</evidence>
<feature type="binding site" evidence="9">
    <location>
        <position position="44"/>
    </location>
    <ligand>
        <name>NADPH</name>
        <dbReference type="ChEBI" id="CHEBI:57783"/>
    </ligand>
</feature>
<feature type="binding site" evidence="9">
    <location>
        <position position="157"/>
    </location>
    <ligand>
        <name>1-deoxy-D-xylulose 5-phosphate</name>
        <dbReference type="ChEBI" id="CHEBI:57792"/>
    </ligand>
</feature>
<feature type="binding site" evidence="9">
    <location>
        <position position="224"/>
    </location>
    <ligand>
        <name>1-deoxy-D-xylulose 5-phosphate</name>
        <dbReference type="ChEBI" id="CHEBI:57792"/>
    </ligand>
</feature>
<feature type="binding site" evidence="9">
    <location>
        <position position="16"/>
    </location>
    <ligand>
        <name>NADPH</name>
        <dbReference type="ChEBI" id="CHEBI:57783"/>
    </ligand>
</feature>
<evidence type="ECO:0000313" key="13">
    <source>
        <dbReference type="EMBL" id="VEP17414.1"/>
    </source>
</evidence>
<comment type="pathway">
    <text evidence="1 9">Isoprenoid biosynthesis; isopentenyl diphosphate biosynthesis via DXP pathway; isopentenyl diphosphate from 1-deoxy-D-xylulose 5-phosphate: step 1/6.</text>
</comment>
<keyword evidence="4 9" id="KW-0521">NADP</keyword>
<comment type="catalytic activity">
    <reaction evidence="8">
        <text>2-C-methyl-D-erythritol 4-phosphate + NADP(+) = 1-deoxy-D-xylulose 5-phosphate + NADPH + H(+)</text>
        <dbReference type="Rhea" id="RHEA:13717"/>
        <dbReference type="ChEBI" id="CHEBI:15378"/>
        <dbReference type="ChEBI" id="CHEBI:57783"/>
        <dbReference type="ChEBI" id="CHEBI:57792"/>
        <dbReference type="ChEBI" id="CHEBI:58262"/>
        <dbReference type="ChEBI" id="CHEBI:58349"/>
        <dbReference type="EC" id="1.1.1.267"/>
    </reaction>
    <physiologicalReaction direction="right-to-left" evidence="8">
        <dbReference type="Rhea" id="RHEA:13719"/>
    </physiologicalReaction>
</comment>
<comment type="function">
    <text evidence="9">Catalyzes the NADPH-dependent rearrangement and reduction of 1-deoxy-D-xylulose-5-phosphate (DXP) to 2-C-methyl-D-erythritol 4-phosphate (MEP).</text>
</comment>
<dbReference type="FunFam" id="3.40.50.720:FF:000183">
    <property type="entry name" value="1-deoxy-D-xylulose 5-phosphate reductoisomerase, chloroplastic"/>
    <property type="match status" value="1"/>
</dbReference>
<dbReference type="EC" id="1.1.1.267" evidence="9"/>
<sequence length="391" mass="42659">MNKSTKQKAITILGSTGSIGTQTLDIVTHHPDKFRVVGLAAGNNIKLLAEQIRTFKPEIVATSYPEKVAELQNAIADIPDPPQILAGTEGVAEVARYGDAESVVTGIVGCAGLLPTIAAIEAGKDIALANKETLIAGAPVVLPLVKKHGVKLLPADSEHSAIFQCLQGVPENGLRRIILTASGGSFRDLPVEKLATVTVQDALKHPNWTMGQKITIDSATLMNKGLEVIEAHYLFGLDYDRIDIVIHPQSIIHSLIEVQDTSMLAQLGWPDMRLPLLYALSWPERIYTDWKQLDLVKAGDLTFREPDHQKYPCMQLAYAAGRAGGLMPAVLNAANEQAVALFLAEKIDFLDIPKFIEKICDRFNIQNEQNPSLDDILEADTWARKAILEVQ</sequence>
<feature type="binding site" evidence="9">
    <location>
        <position position="158"/>
    </location>
    <ligand>
        <name>1-deoxy-D-xylulose 5-phosphate</name>
        <dbReference type="ChEBI" id="CHEBI:57792"/>
    </ligand>
</feature>
<feature type="binding site" evidence="9">
    <location>
        <position position="130"/>
    </location>
    <ligand>
        <name>NADPH</name>
        <dbReference type="ChEBI" id="CHEBI:57783"/>
    </ligand>
</feature>
<dbReference type="PANTHER" id="PTHR30525">
    <property type="entry name" value="1-DEOXY-D-XYLULOSE 5-PHOSPHATE REDUCTOISOMERASE"/>
    <property type="match status" value="1"/>
</dbReference>
<feature type="binding site" evidence="9">
    <location>
        <position position="227"/>
    </location>
    <ligand>
        <name>1-deoxy-D-xylulose 5-phosphate</name>
        <dbReference type="ChEBI" id="CHEBI:57792"/>
    </ligand>
</feature>
<evidence type="ECO:0000256" key="7">
    <source>
        <dbReference type="ARBA" id="ARBA00023229"/>
    </source>
</evidence>
<feature type="binding site" evidence="9">
    <location>
        <position position="132"/>
    </location>
    <ligand>
        <name>NADPH</name>
        <dbReference type="ChEBI" id="CHEBI:57783"/>
    </ligand>
</feature>
<proteinExistence type="inferred from homology"/>
<dbReference type="PIRSF" id="PIRSF006205">
    <property type="entry name" value="Dxp_reductismrs"/>
    <property type="match status" value="1"/>
</dbReference>
<evidence type="ECO:0000313" key="14">
    <source>
        <dbReference type="Proteomes" id="UP000320055"/>
    </source>
</evidence>
<feature type="domain" description="DXP reductoisomerase C-terminal" evidence="12">
    <location>
        <begin position="267"/>
        <end position="385"/>
    </location>
</feature>
<accession>A0A563W132</accession>
<dbReference type="Gene3D" id="1.10.1740.10">
    <property type="match status" value="1"/>
</dbReference>
<dbReference type="InterPro" id="IPR026877">
    <property type="entry name" value="DXPR_C"/>
</dbReference>
<feature type="binding site" evidence="9">
    <location>
        <position position="227"/>
    </location>
    <ligand>
        <name>Mn(2+)</name>
        <dbReference type="ChEBI" id="CHEBI:29035"/>
    </ligand>
</feature>
<feature type="binding site" evidence="9">
    <location>
        <position position="211"/>
    </location>
    <ligand>
        <name>NADPH</name>
        <dbReference type="ChEBI" id="CHEBI:57783"/>
    </ligand>
</feature>
<comment type="similarity">
    <text evidence="2 9">Belongs to the DXR family.</text>
</comment>
<feature type="binding site" evidence="9">
    <location>
        <position position="17"/>
    </location>
    <ligand>
        <name>NADPH</name>
        <dbReference type="ChEBI" id="CHEBI:57783"/>
    </ligand>
</feature>
<keyword evidence="14" id="KW-1185">Reference proteome</keyword>
<comment type="caution">
    <text evidence="9">Lacks conserved residue(s) required for the propagation of feature annotation.</text>
</comment>
<evidence type="ECO:0000256" key="8">
    <source>
        <dbReference type="ARBA" id="ARBA00048543"/>
    </source>
</evidence>
<dbReference type="HAMAP" id="MF_00183">
    <property type="entry name" value="DXP_reductoisom"/>
    <property type="match status" value="1"/>
</dbReference>
<keyword evidence="6 9" id="KW-0464">Manganese</keyword>
<protein>
    <recommendedName>
        <fullName evidence="9">1-deoxy-D-xylulose 5-phosphate reductoisomerase</fullName>
        <shortName evidence="9">DXP reductoisomerase</shortName>
        <ecNumber evidence="9">1.1.1.267</ecNumber>
    </recommendedName>
    <alternativeName>
        <fullName evidence="9">1-deoxyxylulose-5-phosphate reductoisomerase</fullName>
    </alternativeName>
    <alternativeName>
        <fullName evidence="9">2-C-methyl-D-erythritol 4-phosphate synthase</fullName>
    </alternativeName>
</protein>
<dbReference type="PANTHER" id="PTHR30525:SF0">
    <property type="entry name" value="1-DEOXY-D-XYLULOSE 5-PHOSPHATE REDUCTOISOMERASE, CHLOROPLASTIC"/>
    <property type="match status" value="1"/>
</dbReference>
<dbReference type="OrthoDB" id="9806546at2"/>
<evidence type="ECO:0000256" key="9">
    <source>
        <dbReference type="HAMAP-Rule" id="MF_00183"/>
    </source>
</evidence>
<feature type="binding site" evidence="9">
    <location>
        <position position="131"/>
    </location>
    <ligand>
        <name>1-deoxy-D-xylulose 5-phosphate</name>
        <dbReference type="ChEBI" id="CHEBI:57792"/>
    </ligand>
</feature>
<dbReference type="EMBL" id="CAACVJ010000557">
    <property type="protein sequence ID" value="VEP17414.1"/>
    <property type="molecule type" value="Genomic_DNA"/>
</dbReference>
<feature type="binding site" evidence="9">
    <location>
        <position position="218"/>
    </location>
    <ligand>
        <name>1-deoxy-D-xylulose 5-phosphate</name>
        <dbReference type="ChEBI" id="CHEBI:57792"/>
    </ligand>
</feature>
<evidence type="ECO:0000259" key="11">
    <source>
        <dbReference type="Pfam" id="PF08436"/>
    </source>
</evidence>
<dbReference type="SUPFAM" id="SSF51735">
    <property type="entry name" value="NAD(P)-binding Rossmann-fold domains"/>
    <property type="match status" value="1"/>
</dbReference>